<feature type="coiled-coil region" evidence="4">
    <location>
        <begin position="133"/>
        <end position="160"/>
    </location>
</feature>
<accession>A0A6L2L2G9</accession>
<evidence type="ECO:0000256" key="2">
    <source>
        <dbReference type="ARBA" id="ARBA00022723"/>
    </source>
</evidence>
<feature type="compositionally biased region" description="Basic and acidic residues" evidence="5">
    <location>
        <begin position="718"/>
        <end position="753"/>
    </location>
</feature>
<evidence type="ECO:0000313" key="7">
    <source>
        <dbReference type="EMBL" id="GEU54354.1"/>
    </source>
</evidence>
<feature type="domain" description="Integrase catalytic" evidence="6">
    <location>
        <begin position="388"/>
        <end position="578"/>
    </location>
</feature>
<organism evidence="7">
    <name type="scientific">Tanacetum cinerariifolium</name>
    <name type="common">Dalmatian daisy</name>
    <name type="synonym">Chrysanthemum cinerariifolium</name>
    <dbReference type="NCBI Taxonomy" id="118510"/>
    <lineage>
        <taxon>Eukaryota</taxon>
        <taxon>Viridiplantae</taxon>
        <taxon>Streptophyta</taxon>
        <taxon>Embryophyta</taxon>
        <taxon>Tracheophyta</taxon>
        <taxon>Spermatophyta</taxon>
        <taxon>Magnoliopsida</taxon>
        <taxon>eudicotyledons</taxon>
        <taxon>Gunneridae</taxon>
        <taxon>Pentapetalae</taxon>
        <taxon>asterids</taxon>
        <taxon>campanulids</taxon>
        <taxon>Asterales</taxon>
        <taxon>Asteraceae</taxon>
        <taxon>Asteroideae</taxon>
        <taxon>Anthemideae</taxon>
        <taxon>Anthemidinae</taxon>
        <taxon>Tanacetum</taxon>
    </lineage>
</organism>
<evidence type="ECO:0000256" key="4">
    <source>
        <dbReference type="SAM" id="Coils"/>
    </source>
</evidence>
<dbReference type="PROSITE" id="PS50994">
    <property type="entry name" value="INTEGRASE"/>
    <property type="match status" value="1"/>
</dbReference>
<dbReference type="SUPFAM" id="SSF53098">
    <property type="entry name" value="Ribonuclease H-like"/>
    <property type="match status" value="1"/>
</dbReference>
<keyword evidence="4" id="KW-0175">Coiled coil</keyword>
<evidence type="ECO:0000256" key="1">
    <source>
        <dbReference type="ARBA" id="ARBA00022670"/>
    </source>
</evidence>
<keyword evidence="3" id="KW-0378">Hydrolase</keyword>
<dbReference type="GO" id="GO:0008233">
    <property type="term" value="F:peptidase activity"/>
    <property type="evidence" value="ECO:0007669"/>
    <property type="project" value="UniProtKB-KW"/>
</dbReference>
<evidence type="ECO:0000256" key="3">
    <source>
        <dbReference type="ARBA" id="ARBA00022801"/>
    </source>
</evidence>
<evidence type="ECO:0000256" key="5">
    <source>
        <dbReference type="SAM" id="MobiDB-lite"/>
    </source>
</evidence>
<protein>
    <recommendedName>
        <fullName evidence="6">Integrase catalytic domain-containing protein</fullName>
    </recommendedName>
</protein>
<dbReference type="GO" id="GO:0046872">
    <property type="term" value="F:metal ion binding"/>
    <property type="evidence" value="ECO:0007669"/>
    <property type="project" value="UniProtKB-KW"/>
</dbReference>
<dbReference type="Pfam" id="PF22936">
    <property type="entry name" value="Pol_BBD"/>
    <property type="match status" value="1"/>
</dbReference>
<dbReference type="InterPro" id="IPR036397">
    <property type="entry name" value="RNaseH_sf"/>
</dbReference>
<dbReference type="EMBL" id="BKCJ010003319">
    <property type="protein sequence ID" value="GEU54354.1"/>
    <property type="molecule type" value="Genomic_DNA"/>
</dbReference>
<dbReference type="InterPro" id="IPR039537">
    <property type="entry name" value="Retrotran_Ty1/copia-like"/>
</dbReference>
<dbReference type="PANTHER" id="PTHR42648:SF32">
    <property type="entry name" value="RIBONUCLEASE H-LIKE DOMAIN, GAG-PRE-INTEGRASE DOMAIN PROTEIN-RELATED"/>
    <property type="match status" value="1"/>
</dbReference>
<sequence length="1570" mass="178585">MEGVLTTMLITTTKQKDQRRLEVKARSTLMMGIPNEHQLKFNSTKLVEGIMTIMLITTAKEKDQRRLEVKARSTLMMSIPNEHQLKFNSIKDAKLLLKALEKRFGGNEATRKTQRNLLKHQYENFIAPSSEMLDQTFDRLQNLMSQLELLNEKLSQEYVNQNLLRSLSPEWNTHAVVWRNKADLDTMSMDDLHNNIKVYELKVKGMSSLSSSTQNMAFVSSSNNNTNNTNGAVNTAQGVDTAHGVSTANTQVNAAYSKNIDNLSDTVICSFFASQPNSPQLIHEDLQQIHPDDMEEMDLRWQMAMLTIRARRECRAPRNKDNKNKESSRRSVLVETYTSIALVSCDEKFMPTTRDLSFIGLDEFANEPVVEKCKAKSSEEKSKVDRKNNDAPIIEEWVSDDKEENDQRVIDSGCSRHMTGNMSYLIEYEEIDGGYVSLEGNPKGGKITEKATIKTATKDKTSGILKSFITRIENLVDHKVKVIRCDNETEFKNREMNQFYEMKGILRQFSVARIPQQNRVIERRNKTIIEAARTMLADSKLPTTFWAEAVSSACYVQNRVLAVKPHNKTPYEHFHGRIPTLSFMRPFGCLVTILNTIDHLGKFKGKADEGFFVRYSLNSKAFRVLNSRIRIVEGKLHIRFSKSIPNVVRSGPNWLFDIDVLTRIINYEPVVASTQSNGFAGTKASDNVGQARKETKPTKDYILLPLWTADPPFSQDPKSSHDNGSKPSSDDGKKANEDPRKESKSNDQEKKDNVNNINNVNTVKMHALEDDSVYDFSNNDEDDGTEADMNNLDTIIQVNPILTTRIHKDHPLTLVDLPNGKRAIGSKWVFRNKRDERGIVIRNKARLVAQAYTREEGIDYDEVFAPVARIEAIRLFLSYASFKDFMVYQMDVKSAFLYGKIVEEVYVCQPPGFKDPDFPDRVYKVEKALDGLHQAPRAWYETLSTYLLDNGFQRGKIDKTLCIKRHKGDILLKFGFTKVKTTSTPMETQKPLLKDKDGEEVNVHMYRLMIGSLMYLTSSRPDIIFAVCACARYQDNPKHLLVVKRIFSDYAGASLDRKSTIGGCQFLGCRLISWQCKKQTVVANSITEAEYVAASRKAKKSVRLMMEMLFEMELELMLTTAKAKTINGEAQIHAIVDGRDIIITESSVRRDLQLADVEGIDCLSNSTIFEQLELMRKHKRKNTQVPQPSSSTDDVADKAAHKELGTNSGGGPRCQETIRDTIAQTGFENVSKQSNDSLLARGNTLQGDDDRLKLNELIALFTNLQQRVLDLENELEKIKTTQQTEIASLKRRVKKLERKNRSRTYKLKRLYKFGLTHRVESSSDEASLGENASKQGRRIDAIDPDDAITLVNDNDNDVEEVVEVINTSKLIVDASQVSATGDQVSTASVRVSDAATTVSTATTTTATKIVDDTLAPKKKWIIIQELGKSITTKTISLQQSHDKGKGKEILIEEHKPVMSKKRKHQIILDEEVAAKLQDEFDEEERPAREKAKKEQEDNITLIETWDDIRAKIDLDHQLAERLQAQKQEEFFDAKKAKLFNNYWRKEETILQLKEHKRKETNHQNKPNRER</sequence>
<feature type="coiled-coil region" evidence="4">
    <location>
        <begin position="1254"/>
        <end position="1299"/>
    </location>
</feature>
<evidence type="ECO:0000259" key="6">
    <source>
        <dbReference type="PROSITE" id="PS50994"/>
    </source>
</evidence>
<name>A0A6L2L2G9_TANCI</name>
<dbReference type="InterPro" id="IPR054722">
    <property type="entry name" value="PolX-like_BBD"/>
</dbReference>
<dbReference type="CDD" id="cd09272">
    <property type="entry name" value="RNase_HI_RT_Ty1"/>
    <property type="match status" value="1"/>
</dbReference>
<comment type="caution">
    <text evidence="7">The sequence shown here is derived from an EMBL/GenBank/DDBJ whole genome shotgun (WGS) entry which is preliminary data.</text>
</comment>
<dbReference type="Pfam" id="PF07727">
    <property type="entry name" value="RVT_2"/>
    <property type="match status" value="1"/>
</dbReference>
<dbReference type="Gene3D" id="3.30.420.10">
    <property type="entry name" value="Ribonuclease H-like superfamily/Ribonuclease H"/>
    <property type="match status" value="1"/>
</dbReference>
<keyword evidence="1" id="KW-0645">Protease</keyword>
<keyword evidence="2" id="KW-0479">Metal-binding</keyword>
<dbReference type="InterPro" id="IPR012337">
    <property type="entry name" value="RNaseH-like_sf"/>
</dbReference>
<dbReference type="InterPro" id="IPR001584">
    <property type="entry name" value="Integrase_cat-core"/>
</dbReference>
<gene>
    <name evidence="7" type="ORF">Tci_026332</name>
</gene>
<dbReference type="PANTHER" id="PTHR42648">
    <property type="entry name" value="TRANSPOSASE, PUTATIVE-RELATED"/>
    <property type="match status" value="1"/>
</dbReference>
<reference evidence="7" key="1">
    <citation type="journal article" date="2019" name="Sci. Rep.">
        <title>Draft genome of Tanacetum cinerariifolium, the natural source of mosquito coil.</title>
        <authorList>
            <person name="Yamashiro T."/>
            <person name="Shiraishi A."/>
            <person name="Satake H."/>
            <person name="Nakayama K."/>
        </authorList>
    </citation>
    <scope>NUCLEOTIDE SEQUENCE</scope>
</reference>
<dbReference type="GO" id="GO:0006508">
    <property type="term" value="P:proteolysis"/>
    <property type="evidence" value="ECO:0007669"/>
    <property type="project" value="UniProtKB-KW"/>
</dbReference>
<proteinExistence type="predicted"/>
<dbReference type="GO" id="GO:0003676">
    <property type="term" value="F:nucleic acid binding"/>
    <property type="evidence" value="ECO:0007669"/>
    <property type="project" value="InterPro"/>
</dbReference>
<dbReference type="Pfam" id="PF14223">
    <property type="entry name" value="Retrotran_gag_2"/>
    <property type="match status" value="1"/>
</dbReference>
<dbReference type="GO" id="GO:0015074">
    <property type="term" value="P:DNA integration"/>
    <property type="evidence" value="ECO:0007669"/>
    <property type="project" value="InterPro"/>
</dbReference>
<feature type="region of interest" description="Disordered" evidence="5">
    <location>
        <begin position="712"/>
        <end position="760"/>
    </location>
</feature>
<dbReference type="InterPro" id="IPR013103">
    <property type="entry name" value="RVT_2"/>
</dbReference>